<sequence>MDPRFYLTLLTWLCLPLTTILAVLCSVYGRAHHLLARRAPKSNPNHRTILVSGSTPSAISLLRSLKSSGHHVIGTNFAPSSTRISTLFKTVHRFNDKLQWKKRRITLVSLGIKIQCNISLPLLLKSQPARSVELAQDMLSVIQREKPDIWVPCSSPDVMEDGMAFRQAIETVREQSPISILRTDIDTAEMLTDESAFTEYVEQLETDIRAPAYHVVTSRDEIHTLLISNYKIVKWELEVDLEATVATPTKKSGFEDLAKRRYTWPPQDTITPPESSKNSPVQAVHVHQTTFGKINLPLSSKNATYQCVAGISISHDRPWVMREIISGQKITTHLLVIKNEIQAFVASLTNTTITGTEEAETIPATSSLHRPLFAFAEAFTSGLPEETSSFLSIDLVISGRMTSTGTCNTIFATGCSVGTRANTVALLTISQANSANLANALTELVPSNDQNGHLAGSKASWRVQAVVLPSTLPPLRGVYSFFPALLTLAVLPFLRMCKGEGSVLAFLEDLLLFCEKTLLWKEELFDVMDPWPWWFEWNIRRPLLLLVEMAG</sequence>
<evidence type="ECO:0000313" key="1">
    <source>
        <dbReference type="EMBL" id="TID20833.1"/>
    </source>
</evidence>
<dbReference type="EMBL" id="SNSC02000010">
    <property type="protein sequence ID" value="TID20833.1"/>
    <property type="molecule type" value="Genomic_DNA"/>
</dbReference>
<keyword evidence="1" id="KW-0547">Nucleotide-binding</keyword>
<proteinExistence type="predicted"/>
<dbReference type="Proteomes" id="UP000298493">
    <property type="component" value="Unassembled WGS sequence"/>
</dbReference>
<name>A0A4Z1NXH0_9PEZI</name>
<keyword evidence="2" id="KW-1185">Reference proteome</keyword>
<organism evidence="1 2">
    <name type="scientific">Venturia nashicola</name>
    <dbReference type="NCBI Taxonomy" id="86259"/>
    <lineage>
        <taxon>Eukaryota</taxon>
        <taxon>Fungi</taxon>
        <taxon>Dikarya</taxon>
        <taxon>Ascomycota</taxon>
        <taxon>Pezizomycotina</taxon>
        <taxon>Dothideomycetes</taxon>
        <taxon>Pleosporomycetidae</taxon>
        <taxon>Venturiales</taxon>
        <taxon>Venturiaceae</taxon>
        <taxon>Venturia</taxon>
    </lineage>
</organism>
<dbReference type="GO" id="GO:0005524">
    <property type="term" value="F:ATP binding"/>
    <property type="evidence" value="ECO:0007669"/>
    <property type="project" value="UniProtKB-KW"/>
</dbReference>
<evidence type="ECO:0000313" key="2">
    <source>
        <dbReference type="Proteomes" id="UP000298493"/>
    </source>
</evidence>
<dbReference type="AlphaFoldDB" id="A0A4Z1NXH0"/>
<comment type="caution">
    <text evidence="1">The sequence shown here is derived from an EMBL/GenBank/DDBJ whole genome shotgun (WGS) entry which is preliminary data.</text>
</comment>
<gene>
    <name evidence="1" type="ORF">E6O75_ATG05598</name>
</gene>
<protein>
    <submittedName>
        <fullName evidence="1">Glutathione synthetase atp-binding protein</fullName>
    </submittedName>
</protein>
<accession>A0A4Z1NXH0</accession>
<reference evidence="1 2" key="1">
    <citation type="submission" date="2019-04" db="EMBL/GenBank/DDBJ databases">
        <title>High contiguity whole genome sequence and gene annotation resource for two Venturia nashicola isolates.</title>
        <authorList>
            <person name="Prokchorchik M."/>
            <person name="Won K."/>
            <person name="Lee Y."/>
            <person name="Choi E.D."/>
            <person name="Segonzac C."/>
            <person name="Sohn K.H."/>
        </authorList>
    </citation>
    <scope>NUCLEOTIDE SEQUENCE [LARGE SCALE GENOMIC DNA]</scope>
    <source>
        <strain evidence="1 2">PRI2</strain>
    </source>
</reference>
<keyword evidence="1" id="KW-0067">ATP-binding</keyword>